<dbReference type="Proteomes" id="UP000315115">
    <property type="component" value="Chromosome 2"/>
</dbReference>
<accession>A0A510ID71</accession>
<feature type="region of interest" description="Disordered" evidence="1">
    <location>
        <begin position="109"/>
        <end position="144"/>
    </location>
</feature>
<reference evidence="3" key="1">
    <citation type="submission" date="2019-07" db="EMBL/GenBank/DDBJ databases">
        <title>Complete Genome Sequences of Vibrion rotiferianus strain AM7.</title>
        <authorList>
            <person name="Miyazaki K."/>
            <person name="Wiseschart A."/>
            <person name="Pootanakit K."/>
            <person name="Ishimori K."/>
            <person name="Kitahara K."/>
        </authorList>
    </citation>
    <scope>NUCLEOTIDE SEQUENCE [LARGE SCALE GENOMIC DNA]</scope>
    <source>
        <strain evidence="3">AM7</strain>
    </source>
</reference>
<proteinExistence type="predicted"/>
<dbReference type="RefSeq" id="WP_138955330.1">
    <property type="nucleotide sequence ID" value="NZ_AP019799.1"/>
</dbReference>
<evidence type="ECO:0000313" key="2">
    <source>
        <dbReference type="EMBL" id="BBL91673.1"/>
    </source>
</evidence>
<evidence type="ECO:0000256" key="1">
    <source>
        <dbReference type="SAM" id="MobiDB-lite"/>
    </source>
</evidence>
<gene>
    <name evidence="2" type="ORF">VroAM7_43260</name>
</gene>
<organism evidence="2 3">
    <name type="scientific">Vibrio rotiferianus</name>
    <dbReference type="NCBI Taxonomy" id="190895"/>
    <lineage>
        <taxon>Bacteria</taxon>
        <taxon>Pseudomonadati</taxon>
        <taxon>Pseudomonadota</taxon>
        <taxon>Gammaproteobacteria</taxon>
        <taxon>Vibrionales</taxon>
        <taxon>Vibrionaceae</taxon>
        <taxon>Vibrio</taxon>
    </lineage>
</organism>
<name>A0A510ID71_9VIBR</name>
<dbReference type="AlphaFoldDB" id="A0A510ID71"/>
<evidence type="ECO:0000313" key="3">
    <source>
        <dbReference type="Proteomes" id="UP000315115"/>
    </source>
</evidence>
<feature type="compositionally biased region" description="Gly residues" evidence="1">
    <location>
        <begin position="127"/>
        <end position="144"/>
    </location>
</feature>
<sequence length="144" mass="15564">MFGNWKRNRQIREVAKDITPKLALKYGEKADYSKEEIDWALKENGKTDDAFALIAYGMLISQATYVPMGLSQELGEHADFQSEVSLALFDQATDLVSVSALLTYAEIQDSHKQQPATDSDDFDADGGDFGGDFGGDGGGDGGGE</sequence>
<protein>
    <submittedName>
        <fullName evidence="2">Uncharacterized protein</fullName>
    </submittedName>
</protein>
<dbReference type="EMBL" id="AP019799">
    <property type="protein sequence ID" value="BBL91673.1"/>
    <property type="molecule type" value="Genomic_DNA"/>
</dbReference>